<dbReference type="RefSeq" id="WP_232595343.1">
    <property type="nucleotide sequence ID" value="NZ_BSPD01000057.1"/>
</dbReference>
<name>A0AA37TA57_9GAMM</name>
<keyword evidence="13" id="KW-0289">Folate biosynthesis</keyword>
<dbReference type="SUPFAM" id="SSF53244">
    <property type="entry name" value="MurD-like peptide ligases, peptide-binding domain"/>
    <property type="match status" value="1"/>
</dbReference>
<evidence type="ECO:0000259" key="23">
    <source>
        <dbReference type="Pfam" id="PF08245"/>
    </source>
</evidence>
<evidence type="ECO:0000256" key="17">
    <source>
        <dbReference type="ARBA" id="ARBA00047493"/>
    </source>
</evidence>
<evidence type="ECO:0000256" key="3">
    <source>
        <dbReference type="ARBA" id="ARBA00005150"/>
    </source>
</evidence>
<evidence type="ECO:0000256" key="10">
    <source>
        <dbReference type="ARBA" id="ARBA00022741"/>
    </source>
</evidence>
<dbReference type="EC" id="6.3.2.12" evidence="5"/>
<dbReference type="Proteomes" id="UP001156870">
    <property type="component" value="Unassembled WGS sequence"/>
</dbReference>
<dbReference type="EC" id="6.3.2.17" evidence="6"/>
<evidence type="ECO:0000256" key="12">
    <source>
        <dbReference type="ARBA" id="ARBA00022842"/>
    </source>
</evidence>
<dbReference type="GO" id="GO:0046656">
    <property type="term" value="P:folic acid biosynthetic process"/>
    <property type="evidence" value="ECO:0007669"/>
    <property type="project" value="UniProtKB-KW"/>
</dbReference>
<reference evidence="24 25" key="1">
    <citation type="journal article" date="2014" name="Int. J. Syst. Evol. Microbiol.">
        <title>Complete genome sequence of Corynebacterium casei LMG S-19264T (=DSM 44701T), isolated from a smear-ripened cheese.</title>
        <authorList>
            <consortium name="US DOE Joint Genome Institute (JGI-PGF)"/>
            <person name="Walter F."/>
            <person name="Albersmeier A."/>
            <person name="Kalinowski J."/>
            <person name="Ruckert C."/>
        </authorList>
    </citation>
    <scope>NUCLEOTIDE SEQUENCE [LARGE SCALE GENOMIC DNA]</scope>
    <source>
        <strain evidence="24 25">NBRC 110095</strain>
    </source>
</reference>
<evidence type="ECO:0000313" key="25">
    <source>
        <dbReference type="Proteomes" id="UP001156870"/>
    </source>
</evidence>
<evidence type="ECO:0000256" key="15">
    <source>
        <dbReference type="ARBA" id="ARBA00030592"/>
    </source>
</evidence>
<dbReference type="Pfam" id="PF02875">
    <property type="entry name" value="Mur_ligase_C"/>
    <property type="match status" value="1"/>
</dbReference>
<evidence type="ECO:0000256" key="6">
    <source>
        <dbReference type="ARBA" id="ARBA00013025"/>
    </source>
</evidence>
<comment type="catalytic activity">
    <reaction evidence="18">
        <text>10-formyltetrahydrofolyl-(gamma-L-Glu)(n) + L-glutamate + ATP = 10-formyltetrahydrofolyl-(gamma-L-Glu)(n+1) + ADP + phosphate + H(+)</text>
        <dbReference type="Rhea" id="RHEA:51904"/>
        <dbReference type="Rhea" id="RHEA-COMP:13088"/>
        <dbReference type="Rhea" id="RHEA-COMP:14300"/>
        <dbReference type="ChEBI" id="CHEBI:15378"/>
        <dbReference type="ChEBI" id="CHEBI:29985"/>
        <dbReference type="ChEBI" id="CHEBI:30616"/>
        <dbReference type="ChEBI" id="CHEBI:43474"/>
        <dbReference type="ChEBI" id="CHEBI:134413"/>
        <dbReference type="ChEBI" id="CHEBI:456216"/>
        <dbReference type="EC" id="6.3.2.17"/>
    </reaction>
</comment>
<comment type="similarity">
    <text evidence="4 21">Belongs to the folylpolyglutamate synthase family.</text>
</comment>
<dbReference type="GO" id="GO:0008841">
    <property type="term" value="F:dihydrofolate synthase activity"/>
    <property type="evidence" value="ECO:0007669"/>
    <property type="project" value="UniProtKB-EC"/>
</dbReference>
<dbReference type="AlphaFoldDB" id="A0AA37TA57"/>
<comment type="pathway">
    <text evidence="3">Cofactor biosynthesis; tetrahydrofolylpolyglutamate biosynthesis.</text>
</comment>
<evidence type="ECO:0000256" key="9">
    <source>
        <dbReference type="ARBA" id="ARBA00022723"/>
    </source>
</evidence>
<evidence type="ECO:0000256" key="16">
    <source>
        <dbReference type="ARBA" id="ARBA00032510"/>
    </source>
</evidence>
<feature type="domain" description="Mur ligase C-terminal" evidence="22">
    <location>
        <begin position="333"/>
        <end position="449"/>
    </location>
</feature>
<feature type="domain" description="Mur ligase central" evidence="23">
    <location>
        <begin position="72"/>
        <end position="218"/>
    </location>
</feature>
<comment type="catalytic activity">
    <reaction evidence="20">
        <text>7,8-dihydropteroate + L-glutamate + ATP = 7,8-dihydrofolate + ADP + phosphate + H(+)</text>
        <dbReference type="Rhea" id="RHEA:23584"/>
        <dbReference type="ChEBI" id="CHEBI:15378"/>
        <dbReference type="ChEBI" id="CHEBI:17839"/>
        <dbReference type="ChEBI" id="CHEBI:29985"/>
        <dbReference type="ChEBI" id="CHEBI:30616"/>
        <dbReference type="ChEBI" id="CHEBI:43474"/>
        <dbReference type="ChEBI" id="CHEBI:57451"/>
        <dbReference type="ChEBI" id="CHEBI:456216"/>
        <dbReference type="EC" id="6.3.2.12"/>
    </reaction>
</comment>
<keyword evidence="25" id="KW-1185">Reference proteome</keyword>
<dbReference type="GO" id="GO:0005524">
    <property type="term" value="F:ATP binding"/>
    <property type="evidence" value="ECO:0007669"/>
    <property type="project" value="UniProtKB-KW"/>
</dbReference>
<dbReference type="GO" id="GO:0046872">
    <property type="term" value="F:metal ion binding"/>
    <property type="evidence" value="ECO:0007669"/>
    <property type="project" value="UniProtKB-KW"/>
</dbReference>
<dbReference type="Gene3D" id="3.90.190.20">
    <property type="entry name" value="Mur ligase, C-terminal domain"/>
    <property type="match status" value="1"/>
</dbReference>
<dbReference type="Pfam" id="PF08245">
    <property type="entry name" value="Mur_ligase_M"/>
    <property type="match status" value="1"/>
</dbReference>
<keyword evidence="10 21" id="KW-0547">Nucleotide-binding</keyword>
<dbReference type="InterPro" id="IPR013221">
    <property type="entry name" value="Mur_ligase_cen"/>
</dbReference>
<keyword evidence="11 21" id="KW-0067">ATP-binding</keyword>
<dbReference type="NCBIfam" id="TIGR01499">
    <property type="entry name" value="folC"/>
    <property type="match status" value="1"/>
</dbReference>
<dbReference type="PIRSF" id="PIRSF001563">
    <property type="entry name" value="Folylpolyglu_synth"/>
    <property type="match status" value="1"/>
</dbReference>
<evidence type="ECO:0000256" key="2">
    <source>
        <dbReference type="ARBA" id="ARBA00004799"/>
    </source>
</evidence>
<dbReference type="InterPro" id="IPR004101">
    <property type="entry name" value="Mur_ligase_C"/>
</dbReference>
<evidence type="ECO:0000256" key="7">
    <source>
        <dbReference type="ARBA" id="ARBA00019357"/>
    </source>
</evidence>
<evidence type="ECO:0000256" key="21">
    <source>
        <dbReference type="PIRNR" id="PIRNR001563"/>
    </source>
</evidence>
<comment type="pathway">
    <text evidence="2">Cofactor biosynthesis; tetrahydrofolate biosynthesis; 7,8-dihydrofolate from 2-amino-4-hydroxy-6-hydroxymethyl-7,8-dihydropteridine diphosphate and 4-aminobenzoate: step 2/2.</text>
</comment>
<evidence type="ECO:0000256" key="14">
    <source>
        <dbReference type="ARBA" id="ARBA00030048"/>
    </source>
</evidence>
<evidence type="ECO:0000256" key="4">
    <source>
        <dbReference type="ARBA" id="ARBA00008276"/>
    </source>
</evidence>
<keyword evidence="12" id="KW-0460">Magnesium</keyword>
<keyword evidence="8 21" id="KW-0436">Ligase</keyword>
<gene>
    <name evidence="24" type="primary">folC</name>
    <name evidence="24" type="ORF">GCM10007877_23830</name>
</gene>
<evidence type="ECO:0000256" key="8">
    <source>
        <dbReference type="ARBA" id="ARBA00022598"/>
    </source>
</evidence>
<dbReference type="PANTHER" id="PTHR11136">
    <property type="entry name" value="FOLYLPOLYGLUTAMATE SYNTHASE-RELATED"/>
    <property type="match status" value="1"/>
</dbReference>
<dbReference type="InterPro" id="IPR036615">
    <property type="entry name" value="Mur_ligase_C_dom_sf"/>
</dbReference>
<comment type="catalytic activity">
    <reaction evidence="17">
        <text>(6S)-5,6,7,8-tetrahydrofolyl-(gamma-L-Glu)(n) + L-glutamate + ATP = (6S)-5,6,7,8-tetrahydrofolyl-(gamma-L-Glu)(n+1) + ADP + phosphate + H(+)</text>
        <dbReference type="Rhea" id="RHEA:10580"/>
        <dbReference type="Rhea" id="RHEA-COMP:14738"/>
        <dbReference type="Rhea" id="RHEA-COMP:14740"/>
        <dbReference type="ChEBI" id="CHEBI:15378"/>
        <dbReference type="ChEBI" id="CHEBI:29985"/>
        <dbReference type="ChEBI" id="CHEBI:30616"/>
        <dbReference type="ChEBI" id="CHEBI:43474"/>
        <dbReference type="ChEBI" id="CHEBI:141005"/>
        <dbReference type="ChEBI" id="CHEBI:456216"/>
        <dbReference type="EC" id="6.3.2.17"/>
    </reaction>
</comment>
<evidence type="ECO:0000256" key="5">
    <source>
        <dbReference type="ARBA" id="ARBA00013023"/>
    </source>
</evidence>
<dbReference type="EMBL" id="BSPD01000057">
    <property type="protein sequence ID" value="GLS26666.1"/>
    <property type="molecule type" value="Genomic_DNA"/>
</dbReference>
<dbReference type="InterPro" id="IPR001645">
    <property type="entry name" value="Folylpolyglutamate_synth"/>
</dbReference>
<dbReference type="SUPFAM" id="SSF53623">
    <property type="entry name" value="MurD-like peptide ligases, catalytic domain"/>
    <property type="match status" value="1"/>
</dbReference>
<keyword evidence="9" id="KW-0479">Metal-binding</keyword>
<proteinExistence type="inferred from homology"/>
<comment type="caution">
    <text evidence="24">The sequence shown here is derived from an EMBL/GenBank/DDBJ whole genome shotgun (WGS) entry which is preliminary data.</text>
</comment>
<evidence type="ECO:0000256" key="18">
    <source>
        <dbReference type="ARBA" id="ARBA00047808"/>
    </source>
</evidence>
<evidence type="ECO:0000256" key="11">
    <source>
        <dbReference type="ARBA" id="ARBA00022840"/>
    </source>
</evidence>
<dbReference type="PANTHER" id="PTHR11136:SF0">
    <property type="entry name" value="DIHYDROFOLATE SYNTHETASE-RELATED"/>
    <property type="match status" value="1"/>
</dbReference>
<accession>A0AA37TA57</accession>
<comment type="function">
    <text evidence="1">Functions in two distinct reactions of the de novo folate biosynthetic pathway. Catalyzes the addition of a glutamate residue to dihydropteroate (7,8-dihydropteroate or H2Pte) to form dihydrofolate (7,8-dihydrofolate monoglutamate or H2Pte-Glu). Also catalyzes successive additions of L-glutamate to tetrahydrofolate or 10-formyltetrahydrofolate or 5,10-methylenetetrahydrofolate, leading to folylpolyglutamate derivatives.</text>
</comment>
<evidence type="ECO:0000259" key="22">
    <source>
        <dbReference type="Pfam" id="PF02875"/>
    </source>
</evidence>
<evidence type="ECO:0000256" key="20">
    <source>
        <dbReference type="ARBA" id="ARBA00049161"/>
    </source>
</evidence>
<sequence>MATHSHSPRFQTLEQWLSWQETLHKTEIDLGLTRVQRVAERLGLTNASIIASYESVVGSGGEKHKPPAIITVAGTNGKGSCVAALQAMLLDQGLKTGAYTSPHLVRYNERIRLNGEEASDEDICEAFAAIDEARGDTTVTYFEFGTLAAFYLFKKYQVDAWLMEVGLGGRLDAVNVVDPTVSVITSIDLDHMEWLGDNREDIGREKAGIFRANTPAICADLDPPQSIAETASQVEALRLQWGEAFGARLDTDNNQWCWWANHLNESCTEIQLPIPHLPHQSVAAALMALLCLDWLPSPERLVHIVGNLSLAGRQQHLTMTLTGRQDAERPSTAPVLLDVAHNPAAGRALADKLSSLRHANPDREIWVLVAMMGNKDLPGTLGPLLPWVDHWICPSIDTPRALPGAEMADCLLTLGVNSSRTNVVATVSEGLSLFEGAQVERKQLIVMGSFYTVGEAMEDPRIR</sequence>
<dbReference type="GO" id="GO:0005737">
    <property type="term" value="C:cytoplasm"/>
    <property type="evidence" value="ECO:0007669"/>
    <property type="project" value="TreeGrafter"/>
</dbReference>
<protein>
    <recommendedName>
        <fullName evidence="7">Dihydrofolate synthase/folylpolyglutamate synthase</fullName>
        <ecNumber evidence="5">6.3.2.12</ecNumber>
        <ecNumber evidence="6">6.3.2.17</ecNumber>
    </recommendedName>
    <alternativeName>
        <fullName evidence="16">Folylpoly-gamma-glutamate synthetase-dihydrofolate synthetase</fullName>
    </alternativeName>
    <alternativeName>
        <fullName evidence="14">Folylpolyglutamate synthetase</fullName>
    </alternativeName>
    <alternativeName>
        <fullName evidence="15">Tetrahydrofolylpolyglutamate synthase</fullName>
    </alternativeName>
</protein>
<dbReference type="GO" id="GO:0004326">
    <property type="term" value="F:tetrahydrofolylpolyglutamate synthase activity"/>
    <property type="evidence" value="ECO:0007669"/>
    <property type="project" value="UniProtKB-EC"/>
</dbReference>
<comment type="catalytic activity">
    <reaction evidence="19">
        <text>(6R)-5,10-methylenetetrahydrofolyl-(gamma-L-Glu)(n) + L-glutamate + ATP = (6R)-5,10-methylenetetrahydrofolyl-(gamma-L-Glu)(n+1) + ADP + phosphate + H(+)</text>
        <dbReference type="Rhea" id="RHEA:51912"/>
        <dbReference type="Rhea" id="RHEA-COMP:13257"/>
        <dbReference type="Rhea" id="RHEA-COMP:13258"/>
        <dbReference type="ChEBI" id="CHEBI:15378"/>
        <dbReference type="ChEBI" id="CHEBI:29985"/>
        <dbReference type="ChEBI" id="CHEBI:30616"/>
        <dbReference type="ChEBI" id="CHEBI:43474"/>
        <dbReference type="ChEBI" id="CHEBI:136572"/>
        <dbReference type="ChEBI" id="CHEBI:456216"/>
        <dbReference type="EC" id="6.3.2.17"/>
    </reaction>
</comment>
<evidence type="ECO:0000256" key="19">
    <source>
        <dbReference type="ARBA" id="ARBA00049035"/>
    </source>
</evidence>
<evidence type="ECO:0000313" key="24">
    <source>
        <dbReference type="EMBL" id="GLS26666.1"/>
    </source>
</evidence>
<dbReference type="InterPro" id="IPR036565">
    <property type="entry name" value="Mur-like_cat_sf"/>
</dbReference>
<organism evidence="24 25">
    <name type="scientific">Marinibactrum halimedae</name>
    <dbReference type="NCBI Taxonomy" id="1444977"/>
    <lineage>
        <taxon>Bacteria</taxon>
        <taxon>Pseudomonadati</taxon>
        <taxon>Pseudomonadota</taxon>
        <taxon>Gammaproteobacteria</taxon>
        <taxon>Cellvibrionales</taxon>
        <taxon>Cellvibrionaceae</taxon>
        <taxon>Marinibactrum</taxon>
    </lineage>
</organism>
<evidence type="ECO:0000256" key="13">
    <source>
        <dbReference type="ARBA" id="ARBA00022909"/>
    </source>
</evidence>
<dbReference type="Gene3D" id="3.40.1190.10">
    <property type="entry name" value="Mur-like, catalytic domain"/>
    <property type="match status" value="1"/>
</dbReference>
<evidence type="ECO:0000256" key="1">
    <source>
        <dbReference type="ARBA" id="ARBA00002714"/>
    </source>
</evidence>